<feature type="binding site" evidence="5">
    <location>
        <begin position="186"/>
        <end position="189"/>
    </location>
    <ligand>
        <name>substrate</name>
    </ligand>
</feature>
<dbReference type="NCBIfam" id="TIGR03534">
    <property type="entry name" value="RF_mod_PrmC"/>
    <property type="match status" value="1"/>
</dbReference>
<organism evidence="8 9">
    <name type="scientific">Legionella israelensis</name>
    <dbReference type="NCBI Taxonomy" id="454"/>
    <lineage>
        <taxon>Bacteria</taxon>
        <taxon>Pseudomonadati</taxon>
        <taxon>Pseudomonadota</taxon>
        <taxon>Gammaproteobacteria</taxon>
        <taxon>Legionellales</taxon>
        <taxon>Legionellaceae</taxon>
        <taxon>Legionella</taxon>
    </lineage>
</organism>
<dbReference type="SUPFAM" id="SSF53335">
    <property type="entry name" value="S-adenosyl-L-methionine-dependent methyltransferases"/>
    <property type="match status" value="1"/>
</dbReference>
<dbReference type="AlphaFoldDB" id="A0A0W0WNM0"/>
<dbReference type="GO" id="GO:0102559">
    <property type="term" value="F:peptide chain release factor N(5)-glutamine methyltransferase activity"/>
    <property type="evidence" value="ECO:0007669"/>
    <property type="project" value="UniProtKB-EC"/>
</dbReference>
<evidence type="ECO:0000313" key="9">
    <source>
        <dbReference type="Proteomes" id="UP000054761"/>
    </source>
</evidence>
<dbReference type="InterPro" id="IPR029063">
    <property type="entry name" value="SAM-dependent_MTases_sf"/>
</dbReference>
<dbReference type="NCBIfam" id="TIGR00536">
    <property type="entry name" value="hemK_fam"/>
    <property type="match status" value="1"/>
</dbReference>
<dbReference type="Pfam" id="PF05175">
    <property type="entry name" value="MTS"/>
    <property type="match status" value="1"/>
</dbReference>
<accession>A0A0W0WNM0</accession>
<dbReference type="RefSeq" id="WP_058500656.1">
    <property type="nucleotide sequence ID" value="NZ_CAAAJA010000004.1"/>
</dbReference>
<feature type="binding site" evidence="5">
    <location>
        <begin position="120"/>
        <end position="124"/>
    </location>
    <ligand>
        <name>S-adenosyl-L-methionine</name>
        <dbReference type="ChEBI" id="CHEBI:59789"/>
    </ligand>
</feature>
<evidence type="ECO:0000256" key="3">
    <source>
        <dbReference type="ARBA" id="ARBA00022691"/>
    </source>
</evidence>
<dbReference type="InterPro" id="IPR002052">
    <property type="entry name" value="DNA_methylase_N6_adenine_CS"/>
</dbReference>
<feature type="binding site" evidence="5">
    <location>
        <position position="143"/>
    </location>
    <ligand>
        <name>S-adenosyl-L-methionine</name>
        <dbReference type="ChEBI" id="CHEBI:59789"/>
    </ligand>
</feature>
<evidence type="ECO:0000313" key="8">
    <source>
        <dbReference type="EMBL" id="KTD33899.1"/>
    </source>
</evidence>
<dbReference type="GO" id="GO:0032259">
    <property type="term" value="P:methylation"/>
    <property type="evidence" value="ECO:0007669"/>
    <property type="project" value="UniProtKB-KW"/>
</dbReference>
<feature type="domain" description="Methyltransferase small" evidence="6">
    <location>
        <begin position="104"/>
        <end position="199"/>
    </location>
</feature>
<dbReference type="Gene3D" id="3.40.50.150">
    <property type="entry name" value="Vaccinia Virus protein VP39"/>
    <property type="match status" value="1"/>
</dbReference>
<comment type="similarity">
    <text evidence="5">Belongs to the protein N5-glutamine methyltransferase family. PrmC subfamily.</text>
</comment>
<dbReference type="EC" id="2.1.1.297" evidence="5"/>
<dbReference type="EMBL" id="LNYH01000006">
    <property type="protein sequence ID" value="KTD33899.1"/>
    <property type="molecule type" value="Genomic_DNA"/>
</dbReference>
<feature type="binding site" evidence="5">
    <location>
        <position position="186"/>
    </location>
    <ligand>
        <name>S-adenosyl-L-methionine</name>
        <dbReference type="ChEBI" id="CHEBI:59789"/>
    </ligand>
</feature>
<feature type="domain" description="Release factor glutamine methyltransferase N-terminal" evidence="7">
    <location>
        <begin position="8"/>
        <end position="75"/>
    </location>
</feature>
<dbReference type="Gene3D" id="1.10.8.10">
    <property type="entry name" value="DNA helicase RuvA subunit, C-terminal domain"/>
    <property type="match status" value="1"/>
</dbReference>
<evidence type="ECO:0000256" key="5">
    <source>
        <dbReference type="HAMAP-Rule" id="MF_02126"/>
    </source>
</evidence>
<dbReference type="GO" id="GO:0003676">
    <property type="term" value="F:nucleic acid binding"/>
    <property type="evidence" value="ECO:0007669"/>
    <property type="project" value="InterPro"/>
</dbReference>
<dbReference type="InterPro" id="IPR050320">
    <property type="entry name" value="N5-glutamine_MTase"/>
</dbReference>
<dbReference type="PANTHER" id="PTHR18895">
    <property type="entry name" value="HEMK METHYLTRANSFERASE"/>
    <property type="match status" value="1"/>
</dbReference>
<dbReference type="STRING" id="454.Lisr_0267"/>
<keyword evidence="2 5" id="KW-0808">Transferase</keyword>
<dbReference type="Pfam" id="PF17827">
    <property type="entry name" value="PrmC_N"/>
    <property type="match status" value="1"/>
</dbReference>
<dbReference type="PANTHER" id="PTHR18895:SF74">
    <property type="entry name" value="MTRF1L RELEASE FACTOR GLUTAMINE METHYLTRANSFERASE"/>
    <property type="match status" value="1"/>
</dbReference>
<feature type="binding site" evidence="5">
    <location>
        <position position="171"/>
    </location>
    <ligand>
        <name>S-adenosyl-L-methionine</name>
        <dbReference type="ChEBI" id="CHEBI:59789"/>
    </ligand>
</feature>
<dbReference type="PATRIC" id="fig|454.4.peg.282"/>
<dbReference type="HAMAP" id="MF_02126">
    <property type="entry name" value="RF_methyltr_PrmC"/>
    <property type="match status" value="1"/>
</dbReference>
<comment type="caution">
    <text evidence="8">The sequence shown here is derived from an EMBL/GenBank/DDBJ whole genome shotgun (WGS) entry which is preliminary data.</text>
</comment>
<dbReference type="InterPro" id="IPR040758">
    <property type="entry name" value="PrmC_N"/>
</dbReference>
<proteinExistence type="inferred from homology"/>
<reference evidence="8 9" key="1">
    <citation type="submission" date="2015-11" db="EMBL/GenBank/DDBJ databases">
        <title>Genomic analysis of 38 Legionella species identifies large and diverse effector repertoires.</title>
        <authorList>
            <person name="Burstein D."/>
            <person name="Amaro F."/>
            <person name="Zusman T."/>
            <person name="Lifshitz Z."/>
            <person name="Cohen O."/>
            <person name="Gilbert J.A."/>
            <person name="Pupko T."/>
            <person name="Shuman H.A."/>
            <person name="Segal G."/>
        </authorList>
    </citation>
    <scope>NUCLEOTIDE SEQUENCE [LARGE SCALE GENOMIC DNA]</scope>
    <source>
        <strain evidence="8 9">Bercovier 4</strain>
    </source>
</reference>
<dbReference type="OrthoDB" id="9800643at2"/>
<dbReference type="Proteomes" id="UP000054761">
    <property type="component" value="Unassembled WGS sequence"/>
</dbReference>
<evidence type="ECO:0000259" key="7">
    <source>
        <dbReference type="Pfam" id="PF17827"/>
    </source>
</evidence>
<name>A0A0W0WNM0_9GAMM</name>
<evidence type="ECO:0000259" key="6">
    <source>
        <dbReference type="Pfam" id="PF05175"/>
    </source>
</evidence>
<sequence>MIDINTILLKATEKLQAKSSSPRLDAEVLLAHLLKASRSYLYAHKEQILTERQLEQYQALIDKRFEGIPVAYLTGNREFWSFTLKVNRYTLIPRPSTEKLVEITLQLLQHQPQAKILDLGTGSGAIAIALAKERPDWQITACDKSEQALEVAQENAQSLAANHIRFYLSNWFTHLPPDHYHAIVSNPPYIAENDPHLKQGDVQFEPAEALVSGKDGLNALKTISQQAYPFLLPKGFLLLEHGYDQKSAITSILKQSGYKKIQCWQDDEGNDRICGGQREN</sequence>
<evidence type="ECO:0000256" key="2">
    <source>
        <dbReference type="ARBA" id="ARBA00022679"/>
    </source>
</evidence>
<evidence type="ECO:0000256" key="1">
    <source>
        <dbReference type="ARBA" id="ARBA00022603"/>
    </source>
</evidence>
<dbReference type="InterPro" id="IPR004556">
    <property type="entry name" value="HemK-like"/>
</dbReference>
<dbReference type="PROSITE" id="PS00092">
    <property type="entry name" value="N6_MTASE"/>
    <property type="match status" value="1"/>
</dbReference>
<dbReference type="InterPro" id="IPR007848">
    <property type="entry name" value="Small_mtfrase_dom"/>
</dbReference>
<dbReference type="CDD" id="cd02440">
    <property type="entry name" value="AdoMet_MTases"/>
    <property type="match status" value="1"/>
</dbReference>
<dbReference type="FunFam" id="3.40.50.150:FF:000053">
    <property type="entry name" value="Release factor glutamine methyltransferase"/>
    <property type="match status" value="1"/>
</dbReference>
<evidence type="ECO:0000256" key="4">
    <source>
        <dbReference type="ARBA" id="ARBA00048391"/>
    </source>
</evidence>
<comment type="catalytic activity">
    <reaction evidence="4 5">
        <text>L-glutaminyl-[peptide chain release factor] + S-adenosyl-L-methionine = N(5)-methyl-L-glutaminyl-[peptide chain release factor] + S-adenosyl-L-homocysteine + H(+)</text>
        <dbReference type="Rhea" id="RHEA:42896"/>
        <dbReference type="Rhea" id="RHEA-COMP:10271"/>
        <dbReference type="Rhea" id="RHEA-COMP:10272"/>
        <dbReference type="ChEBI" id="CHEBI:15378"/>
        <dbReference type="ChEBI" id="CHEBI:30011"/>
        <dbReference type="ChEBI" id="CHEBI:57856"/>
        <dbReference type="ChEBI" id="CHEBI:59789"/>
        <dbReference type="ChEBI" id="CHEBI:61891"/>
        <dbReference type="EC" id="2.1.1.297"/>
    </reaction>
</comment>
<keyword evidence="3 5" id="KW-0949">S-adenosyl-L-methionine</keyword>
<keyword evidence="1 5" id="KW-0489">Methyltransferase</keyword>
<keyword evidence="9" id="KW-1185">Reference proteome</keyword>
<comment type="function">
    <text evidence="5">Methylates the class 1 translation termination release factors RF1/PrfA and RF2/PrfB on the glutamine residue of the universally conserved GGQ motif.</text>
</comment>
<dbReference type="InterPro" id="IPR019874">
    <property type="entry name" value="RF_methyltr_PrmC"/>
</dbReference>
<gene>
    <name evidence="8" type="primary">hemK</name>
    <name evidence="5" type="synonym">prmC</name>
    <name evidence="8" type="ORF">Lisr_0267</name>
</gene>
<protein>
    <recommendedName>
        <fullName evidence="5">Release factor glutamine methyltransferase</fullName>
        <shortName evidence="5">RF MTase</shortName>
        <ecNumber evidence="5">2.1.1.297</ecNumber>
    </recommendedName>
    <alternativeName>
        <fullName evidence="5">N5-glutamine methyltransferase PrmC</fullName>
    </alternativeName>
    <alternativeName>
        <fullName evidence="5">Protein-(glutamine-N5) MTase PrmC</fullName>
    </alternativeName>
    <alternativeName>
        <fullName evidence="5">Protein-glutamine N-methyltransferase PrmC</fullName>
    </alternativeName>
</protein>